<dbReference type="PANTHER" id="PTHR34047:SF8">
    <property type="entry name" value="PROTEIN YKFC"/>
    <property type="match status" value="1"/>
</dbReference>
<keyword evidence="3" id="KW-0548">Nucleotidyltransferase</keyword>
<evidence type="ECO:0000256" key="3">
    <source>
        <dbReference type="ARBA" id="ARBA00022695"/>
    </source>
</evidence>
<dbReference type="NCBIfam" id="TIGR04416">
    <property type="entry name" value="group_II_RT_mat"/>
    <property type="match status" value="1"/>
</dbReference>
<comment type="catalytic activity">
    <reaction evidence="9">
        <text>DNA(n) + a 2'-deoxyribonucleoside 5'-triphosphate = DNA(n+1) + diphosphate</text>
        <dbReference type="Rhea" id="RHEA:22508"/>
        <dbReference type="Rhea" id="RHEA-COMP:17339"/>
        <dbReference type="Rhea" id="RHEA-COMP:17340"/>
        <dbReference type="ChEBI" id="CHEBI:33019"/>
        <dbReference type="ChEBI" id="CHEBI:61560"/>
        <dbReference type="ChEBI" id="CHEBI:173112"/>
        <dbReference type="EC" id="2.7.7.49"/>
    </reaction>
</comment>
<dbReference type="InterPro" id="IPR000477">
    <property type="entry name" value="RT_dom"/>
</dbReference>
<dbReference type="Proteomes" id="UP000000577">
    <property type="component" value="Chromosome"/>
</dbReference>
<dbReference type="eggNOG" id="COG3344">
    <property type="taxonomic scope" value="Bacteria"/>
</dbReference>
<dbReference type="PATRIC" id="fig|243231.5.peg.2497"/>
<reference evidence="12" key="2">
    <citation type="submission" date="2003-09" db="EMBL/GenBank/DDBJ databases">
        <authorList>
            <person name="Methe B."/>
            <person name="Nelson K.E."/>
            <person name="Eisen J.A."/>
            <person name="Paulsen I.T."/>
            <person name="Nelson W.C."/>
            <person name="Heidelberg J.F."/>
            <person name="Wu D."/>
            <person name="Wu M."/>
            <person name="Ward N."/>
            <person name="Beanan M.J."/>
            <person name="Dodson R.J."/>
            <person name="Madupu R."/>
            <person name="Brinkac L.M."/>
            <person name="Daugherty S.C."/>
            <person name="DeBoy R.T."/>
            <person name="Durkin A.S."/>
            <person name="Gwinn M.L."/>
            <person name="Kolonay J.F."/>
            <person name="Sullivan S.A."/>
            <person name="Haft D.H."/>
            <person name="Selengut J."/>
            <person name="Davidsen T.M."/>
            <person name="Zafar N."/>
            <person name="White O."/>
            <person name="Tran B."/>
            <person name="Romero C."/>
            <person name="Forberger H.A."/>
            <person name="Weidman J.M."/>
            <person name="Khouri H.M."/>
            <person name="Feldblyum T.V."/>
            <person name="Utterback T.R."/>
            <person name="Van Aken S.E."/>
            <person name="Lovley D.R."/>
            <person name="Fraser C.M."/>
        </authorList>
    </citation>
    <scope>NUCLEOTIDE SEQUENCE</scope>
    <source>
        <strain evidence="12">PCA</strain>
    </source>
</reference>
<evidence type="ECO:0000313" key="13">
    <source>
        <dbReference type="Proteomes" id="UP000000577"/>
    </source>
</evidence>
<evidence type="ECO:0000256" key="2">
    <source>
        <dbReference type="ARBA" id="ARBA00022679"/>
    </source>
</evidence>
<keyword evidence="13" id="KW-1185">Reference proteome</keyword>
<evidence type="ECO:0000256" key="7">
    <source>
        <dbReference type="ARBA" id="ARBA00023118"/>
    </source>
</evidence>
<organism evidence="12 13">
    <name type="scientific">Geobacter sulfurreducens (strain ATCC 51573 / DSM 12127 / PCA)</name>
    <dbReference type="NCBI Taxonomy" id="243231"/>
    <lineage>
        <taxon>Bacteria</taxon>
        <taxon>Pseudomonadati</taxon>
        <taxon>Thermodesulfobacteriota</taxon>
        <taxon>Desulfuromonadia</taxon>
        <taxon>Geobacterales</taxon>
        <taxon>Geobacteraceae</taxon>
        <taxon>Geobacter</taxon>
    </lineage>
</organism>
<dbReference type="EC" id="2.7.7.49" evidence="1"/>
<dbReference type="InterPro" id="IPR013597">
    <property type="entry name" value="Mat_intron_G2"/>
</dbReference>
<dbReference type="STRING" id="243231.GSU0955"/>
<evidence type="ECO:0000256" key="5">
    <source>
        <dbReference type="ARBA" id="ARBA00022842"/>
    </source>
</evidence>
<dbReference type="InterPro" id="IPR030931">
    <property type="entry name" value="Group_II_RT_mat"/>
</dbReference>
<evidence type="ECO:0000256" key="6">
    <source>
        <dbReference type="ARBA" id="ARBA00022918"/>
    </source>
</evidence>
<dbReference type="GO" id="GO:0003964">
    <property type="term" value="F:RNA-directed DNA polymerase activity"/>
    <property type="evidence" value="ECO:0007669"/>
    <property type="project" value="UniProtKB-KW"/>
</dbReference>
<keyword evidence="2" id="KW-0808">Transferase</keyword>
<dbReference type="InterPro" id="IPR043128">
    <property type="entry name" value="Rev_trsase/Diguanyl_cyclase"/>
</dbReference>
<accession>Q74AB9</accession>
<keyword evidence="5" id="KW-0460">Magnesium</keyword>
<keyword evidence="6 12" id="KW-0695">RNA-directed DNA polymerase</keyword>
<proteinExistence type="inferred from homology"/>
<dbReference type="EMBL" id="AE017180">
    <property type="protein sequence ID" value="AAR34282.1"/>
    <property type="molecule type" value="Genomic_DNA"/>
</dbReference>
<dbReference type="GO" id="GO:0003723">
    <property type="term" value="F:RNA binding"/>
    <property type="evidence" value="ECO:0007669"/>
    <property type="project" value="InterPro"/>
</dbReference>
<dbReference type="PANTHER" id="PTHR34047">
    <property type="entry name" value="NUCLEAR INTRON MATURASE 1, MITOCHONDRIAL-RELATED"/>
    <property type="match status" value="1"/>
</dbReference>
<comment type="similarity">
    <text evidence="8">Belongs to the bacterial reverse transcriptase family.</text>
</comment>
<evidence type="ECO:0000313" key="11">
    <source>
        <dbReference type="EMBL" id="AAR34282.1"/>
    </source>
</evidence>
<dbReference type="Pfam" id="PF08388">
    <property type="entry name" value="GIIM"/>
    <property type="match status" value="1"/>
</dbReference>
<dbReference type="EMBL" id="AE017180">
    <property type="protein sequence ID" value="AAR35844.1"/>
    <property type="molecule type" value="Genomic_DNA"/>
</dbReference>
<keyword evidence="4" id="KW-0479">Metal-binding</keyword>
<dbReference type="HOGENOM" id="CLU_013584_2_1_7"/>
<dbReference type="PRINTS" id="PR00866">
    <property type="entry name" value="RNADNAPOLMS"/>
</dbReference>
<protein>
    <recommendedName>
        <fullName evidence="1">RNA-directed DNA polymerase</fullName>
        <ecNumber evidence="1">2.7.7.49</ecNumber>
    </recommendedName>
</protein>
<feature type="domain" description="Reverse transcriptase" evidence="10">
    <location>
        <begin position="61"/>
        <end position="287"/>
    </location>
</feature>
<dbReference type="GO" id="GO:0046872">
    <property type="term" value="F:metal ion binding"/>
    <property type="evidence" value="ECO:0007669"/>
    <property type="project" value="UniProtKB-KW"/>
</dbReference>
<dbReference type="InterPro" id="IPR043502">
    <property type="entry name" value="DNA/RNA_pol_sf"/>
</dbReference>
<dbReference type="FunCoup" id="Q74AB9">
    <property type="interactions" value="18"/>
</dbReference>
<dbReference type="KEGG" id="gsu:GSU2471"/>
<dbReference type="Pfam" id="PF00078">
    <property type="entry name" value="RVT_1"/>
    <property type="match status" value="1"/>
</dbReference>
<reference evidence="12 13" key="1">
    <citation type="journal article" date="2003" name="Science">
        <title>Genome of Geobacter sulfurreducens: metal reduction in subsurface environments.</title>
        <authorList>
            <person name="Methe B.A."/>
            <person name="Nelson K.E."/>
            <person name="Eisen J.A."/>
            <person name="Paulsen I.T."/>
            <person name="Nelson W."/>
            <person name="Heidelberg J.F."/>
            <person name="Wu D."/>
            <person name="Wu M."/>
            <person name="Ward N."/>
            <person name="Beanan M.J."/>
            <person name="Dodson R.J."/>
            <person name="Madupu R."/>
            <person name="Brinkac L.M."/>
            <person name="Daugherty S.C."/>
            <person name="DeBoy R.T."/>
            <person name="Durkin A.S."/>
            <person name="Gwinn M."/>
            <person name="Kolonay J.F."/>
            <person name="Sullivan S.A."/>
            <person name="Haft D.H."/>
            <person name="Selengut J."/>
            <person name="Davidsen T.M."/>
            <person name="Zafar N."/>
            <person name="White O."/>
            <person name="Tran B."/>
            <person name="Romero C."/>
            <person name="Forberger H.A."/>
            <person name="Weidman J."/>
            <person name="Khouri H."/>
            <person name="Feldblyum T.V."/>
            <person name="Utterback T.R."/>
            <person name="Van Aken S.E."/>
            <person name="Lovley D.R."/>
            <person name="Fraser C.M."/>
        </authorList>
    </citation>
    <scope>NUCLEOTIDE SEQUENCE [LARGE SCALE GENOMIC DNA]</scope>
    <source>
        <strain evidence="13">ATCC 51573 / DSM 12127 / PCA</strain>
        <strain evidence="12">PCA</strain>
    </source>
</reference>
<dbReference type="OrthoDB" id="5366084at2"/>
<evidence type="ECO:0000256" key="4">
    <source>
        <dbReference type="ARBA" id="ARBA00022723"/>
    </source>
</evidence>
<dbReference type="AlphaFoldDB" id="Q74AB9"/>
<dbReference type="InterPro" id="IPR000123">
    <property type="entry name" value="Reverse_transcriptase_msDNA"/>
</dbReference>
<name>Q74AB9_GEOSL</name>
<reference evidence="12" key="3">
    <citation type="journal article" date="2012" name="BMC Genomics">
        <title>Comparative genomic analysis of Geobacter sulfurreducens KN400, a strain with enhanced capacity for extracellular electron transfer and electricity production.</title>
        <authorList>
            <person name="Butler J.E."/>
            <person name="Young N.D."/>
            <person name="Aklujkar M."/>
            <person name="Lovley D.R."/>
        </authorList>
    </citation>
    <scope>NUCLEOTIDE SEQUENCE</scope>
    <source>
        <strain evidence="12">PCA</strain>
    </source>
</reference>
<dbReference type="EnsemblBacteria" id="AAR35844">
    <property type="protein sequence ID" value="AAR35844"/>
    <property type="gene ID" value="GSU2471"/>
</dbReference>
<dbReference type="KEGG" id="gsu:GSU0955"/>
<dbReference type="SMR" id="Q74AB9"/>
<dbReference type="Gene3D" id="3.30.70.270">
    <property type="match status" value="1"/>
</dbReference>
<evidence type="ECO:0000313" key="12">
    <source>
        <dbReference type="EMBL" id="AAR35844.1"/>
    </source>
</evidence>
<accession>Q74EK7</accession>
<dbReference type="SUPFAM" id="SSF56672">
    <property type="entry name" value="DNA/RNA polymerases"/>
    <property type="match status" value="1"/>
</dbReference>
<keyword evidence="7" id="KW-0051">Antiviral defense</keyword>
<dbReference type="GO" id="GO:0051607">
    <property type="term" value="P:defense response to virus"/>
    <property type="evidence" value="ECO:0007669"/>
    <property type="project" value="UniProtKB-KW"/>
</dbReference>
<evidence type="ECO:0000256" key="9">
    <source>
        <dbReference type="ARBA" id="ARBA00048173"/>
    </source>
</evidence>
<sequence length="434" mass="50034">MPVERVIDRPTPEEHLLERILATENMDLAWKRVRANKGAPGVDGVTIDAFPERFRPLWGDIRASLATGTYQPQPVLRVEIPKPTGGTRPLGIPTVLDRLIQQATAQVLTPIFDPEFSASSFGFRPGRSAHNAVRQLREYLRQGYRIAVDIDLAKFFDTVNHDLLMTMVGRRVRDKRVLTLIGRYLRAGVEVDGRLEKTRMGVPQGGPLSPLLANILLDHLDKELESRGHKFVRYADDFVILVKSERAGERVMGSVRKYLTNKLKLTVNEDKSKVARSGDLSFLGFVFKGTKILWSDQAYKEFRRRVRKYTGRSWFVSMEYRLNKLSTYLRGWMGYFGIAEAYRDIPEIDGWIRRRVRLCYWKQWRWCRTKIRNLLKLGVQLGTSIRAGLNRNGPWAMSRRLAAQHGMTNQWLKDQGLVSVKELWVKIHYPATAR</sequence>
<dbReference type="InterPro" id="IPR051083">
    <property type="entry name" value="GrpII_Intron_Splice-Mob/Def"/>
</dbReference>
<evidence type="ECO:0000259" key="10">
    <source>
        <dbReference type="PROSITE" id="PS50878"/>
    </source>
</evidence>
<dbReference type="PROSITE" id="PS50878">
    <property type="entry name" value="RT_POL"/>
    <property type="match status" value="1"/>
</dbReference>
<evidence type="ECO:0000256" key="1">
    <source>
        <dbReference type="ARBA" id="ARBA00012493"/>
    </source>
</evidence>
<gene>
    <name evidence="11" type="ordered locus">GSU0955</name>
    <name evidence="12" type="ordered locus">GSU2471</name>
</gene>
<evidence type="ECO:0000256" key="8">
    <source>
        <dbReference type="ARBA" id="ARBA00034120"/>
    </source>
</evidence>
<dbReference type="CDD" id="cd01651">
    <property type="entry name" value="RT_G2_intron"/>
    <property type="match status" value="1"/>
</dbReference>
<dbReference type="EnsemblBacteria" id="AAR34282">
    <property type="protein sequence ID" value="AAR34282"/>
    <property type="gene ID" value="GSU0955"/>
</dbReference>